<proteinExistence type="predicted"/>
<evidence type="ECO:0000313" key="2">
    <source>
        <dbReference type="EMBL" id="MCV2865348.1"/>
    </source>
</evidence>
<dbReference type="RefSeq" id="WP_263721870.1">
    <property type="nucleotide sequence ID" value="NZ_JAOWLA010000010.1"/>
</dbReference>
<dbReference type="InterPro" id="IPR045632">
    <property type="entry name" value="DUF6314"/>
</dbReference>
<feature type="domain" description="DUF6314" evidence="1">
    <location>
        <begin position="9"/>
        <end position="136"/>
    </location>
</feature>
<protein>
    <submittedName>
        <fullName evidence="2">DUF6314 family protein</fullName>
    </submittedName>
</protein>
<organism evidence="2 3">
    <name type="scientific">Albidovulum sediminicola</name>
    <dbReference type="NCBI Taxonomy" id="2984331"/>
    <lineage>
        <taxon>Bacteria</taxon>
        <taxon>Pseudomonadati</taxon>
        <taxon>Pseudomonadota</taxon>
        <taxon>Alphaproteobacteria</taxon>
        <taxon>Rhodobacterales</taxon>
        <taxon>Paracoccaceae</taxon>
        <taxon>Albidovulum</taxon>
    </lineage>
</organism>
<dbReference type="Pfam" id="PF19834">
    <property type="entry name" value="DUF6314"/>
    <property type="match status" value="1"/>
</dbReference>
<accession>A0ABT2Z2J7</accession>
<dbReference type="Proteomes" id="UP001652503">
    <property type="component" value="Unassembled WGS sequence"/>
</dbReference>
<sequence length="137" mass="15418">MTALRLADFAGRWRIERDILDQRAGQQGRFEGTATFSPEGAGLRYAEEGSLTLGAGAPVRAVRDYLWAEAGGRIAVAFADGRPFHDFAPDDPGATHFCAPDHYEVRYDFSRWPDWTAEWTVRGPRKDYTMVSRYSRG</sequence>
<comment type="caution">
    <text evidence="2">The sequence shown here is derived from an EMBL/GenBank/DDBJ whole genome shotgun (WGS) entry which is preliminary data.</text>
</comment>
<reference evidence="2 3" key="1">
    <citation type="submission" date="2022-10" db="EMBL/GenBank/DDBJ databases">
        <title>Defluviimonas sp. nov., isolated from ocean surface water.</title>
        <authorList>
            <person name="He W."/>
            <person name="Wang L."/>
            <person name="Zhang D.-F."/>
        </authorList>
    </citation>
    <scope>NUCLEOTIDE SEQUENCE [LARGE SCALE GENOMIC DNA]</scope>
    <source>
        <strain evidence="2 3">WL0075</strain>
    </source>
</reference>
<dbReference type="EMBL" id="JAOWLA010000010">
    <property type="protein sequence ID" value="MCV2865348.1"/>
    <property type="molecule type" value="Genomic_DNA"/>
</dbReference>
<keyword evidence="3" id="KW-1185">Reference proteome</keyword>
<name>A0ABT2Z2J7_9RHOB</name>
<evidence type="ECO:0000259" key="1">
    <source>
        <dbReference type="Pfam" id="PF19834"/>
    </source>
</evidence>
<gene>
    <name evidence="2" type="ORF">OE647_11490</name>
</gene>
<evidence type="ECO:0000313" key="3">
    <source>
        <dbReference type="Proteomes" id="UP001652503"/>
    </source>
</evidence>